<name>A0A2G8K6K5_STIJA</name>
<feature type="domain" description="Reverse transcriptase" evidence="1">
    <location>
        <begin position="190"/>
        <end position="280"/>
    </location>
</feature>
<evidence type="ECO:0000313" key="2">
    <source>
        <dbReference type="EMBL" id="PIK43640.1"/>
    </source>
</evidence>
<dbReference type="SUPFAM" id="SSF56672">
    <property type="entry name" value="DNA/RNA polymerases"/>
    <property type="match status" value="1"/>
</dbReference>
<keyword evidence="3" id="KW-1185">Reference proteome</keyword>
<dbReference type="InterPro" id="IPR050951">
    <property type="entry name" value="Retrovirus_Pol_polyprotein"/>
</dbReference>
<sequence>MSGVQVPLPPKLNLQGNLKKNWEQFKQLWDSYEIVTNLVTKDEQESQKLDSQIIVNFVVRNMSFRNSNAQRMEKHVPAVASKIILQANVPTKIPSNKKAKFVRQVEVESDENESDSLCSSSEESVLSVTLEGKVHLETDPAITPVVIPPRRVPVAIKPMLKAELKRLEQLNVIQKVTKPTDWVSSLVSVTKSSGKLRVCIDPQPLNKALKRGHYPLPVIEDILPQLAKVKVFSKADCKEGFLQCELDNESSYLTTFQTPWGRYRYKRMPFGISPAPELFSKR</sequence>
<evidence type="ECO:0000313" key="3">
    <source>
        <dbReference type="Proteomes" id="UP000230750"/>
    </source>
</evidence>
<comment type="caution">
    <text evidence="2">The sequence shown here is derived from an EMBL/GenBank/DDBJ whole genome shotgun (WGS) entry which is preliminary data.</text>
</comment>
<dbReference type="CDD" id="cd01647">
    <property type="entry name" value="RT_LTR"/>
    <property type="match status" value="1"/>
</dbReference>
<gene>
    <name evidence="2" type="ORF">BSL78_19502</name>
</gene>
<dbReference type="AlphaFoldDB" id="A0A2G8K6K5"/>
<organism evidence="2 3">
    <name type="scientific">Stichopus japonicus</name>
    <name type="common">Sea cucumber</name>
    <dbReference type="NCBI Taxonomy" id="307972"/>
    <lineage>
        <taxon>Eukaryota</taxon>
        <taxon>Metazoa</taxon>
        <taxon>Echinodermata</taxon>
        <taxon>Eleutherozoa</taxon>
        <taxon>Echinozoa</taxon>
        <taxon>Holothuroidea</taxon>
        <taxon>Aspidochirotacea</taxon>
        <taxon>Aspidochirotida</taxon>
        <taxon>Stichopodidae</taxon>
        <taxon>Apostichopus</taxon>
    </lineage>
</organism>
<dbReference type="InterPro" id="IPR043502">
    <property type="entry name" value="DNA/RNA_pol_sf"/>
</dbReference>
<protein>
    <recommendedName>
        <fullName evidence="1">Reverse transcriptase domain-containing protein</fullName>
    </recommendedName>
</protein>
<accession>A0A2G8K6K5</accession>
<dbReference type="Pfam" id="PF00078">
    <property type="entry name" value="RVT_1"/>
    <property type="match status" value="1"/>
</dbReference>
<dbReference type="InterPro" id="IPR000477">
    <property type="entry name" value="RT_dom"/>
</dbReference>
<dbReference type="Proteomes" id="UP000230750">
    <property type="component" value="Unassembled WGS sequence"/>
</dbReference>
<dbReference type="EMBL" id="MRZV01000836">
    <property type="protein sequence ID" value="PIK43640.1"/>
    <property type="molecule type" value="Genomic_DNA"/>
</dbReference>
<dbReference type="PANTHER" id="PTHR37984">
    <property type="entry name" value="PROTEIN CBG26694"/>
    <property type="match status" value="1"/>
</dbReference>
<proteinExistence type="predicted"/>
<dbReference type="Gene3D" id="3.10.10.10">
    <property type="entry name" value="HIV Type 1 Reverse Transcriptase, subunit A, domain 1"/>
    <property type="match status" value="1"/>
</dbReference>
<reference evidence="2 3" key="1">
    <citation type="journal article" date="2017" name="PLoS Biol.">
        <title>The sea cucumber genome provides insights into morphological evolution and visceral regeneration.</title>
        <authorList>
            <person name="Zhang X."/>
            <person name="Sun L."/>
            <person name="Yuan J."/>
            <person name="Sun Y."/>
            <person name="Gao Y."/>
            <person name="Zhang L."/>
            <person name="Li S."/>
            <person name="Dai H."/>
            <person name="Hamel J.F."/>
            <person name="Liu C."/>
            <person name="Yu Y."/>
            <person name="Liu S."/>
            <person name="Lin W."/>
            <person name="Guo K."/>
            <person name="Jin S."/>
            <person name="Xu P."/>
            <person name="Storey K.B."/>
            <person name="Huan P."/>
            <person name="Zhang T."/>
            <person name="Zhou Y."/>
            <person name="Zhang J."/>
            <person name="Lin C."/>
            <person name="Li X."/>
            <person name="Xing L."/>
            <person name="Huo D."/>
            <person name="Sun M."/>
            <person name="Wang L."/>
            <person name="Mercier A."/>
            <person name="Li F."/>
            <person name="Yang H."/>
            <person name="Xiang J."/>
        </authorList>
    </citation>
    <scope>NUCLEOTIDE SEQUENCE [LARGE SCALE GENOMIC DNA]</scope>
    <source>
        <strain evidence="2">Shaxun</strain>
        <tissue evidence="2">Muscle</tissue>
    </source>
</reference>
<evidence type="ECO:0000259" key="1">
    <source>
        <dbReference type="Pfam" id="PF00078"/>
    </source>
</evidence>
<dbReference type="OrthoDB" id="5986544at2759"/>
<dbReference type="PANTHER" id="PTHR37984:SF8">
    <property type="entry name" value="CCHC-TYPE DOMAIN-CONTAINING PROTEIN"/>
    <property type="match status" value="1"/>
</dbReference>